<comment type="caution">
    <text evidence="1">The sequence shown here is derived from an EMBL/GenBank/DDBJ whole genome shotgun (WGS) entry which is preliminary data.</text>
</comment>
<reference evidence="1 2" key="1">
    <citation type="submission" date="2020-08" db="EMBL/GenBank/DDBJ databases">
        <title>Functional genomics of gut bacteria from endangered species of beetles.</title>
        <authorList>
            <person name="Carlos-Shanley C."/>
        </authorList>
    </citation>
    <scope>NUCLEOTIDE SEQUENCE [LARGE SCALE GENOMIC DNA]</scope>
    <source>
        <strain evidence="1 2">S00142</strain>
    </source>
</reference>
<gene>
    <name evidence="1" type="ORF">HNP37_001061</name>
</gene>
<dbReference type="Pfam" id="PF14092">
    <property type="entry name" value="DUF4270"/>
    <property type="match status" value="1"/>
</dbReference>
<evidence type="ECO:0000313" key="2">
    <source>
        <dbReference type="Proteomes" id="UP000561681"/>
    </source>
</evidence>
<dbReference type="AlphaFoldDB" id="A0A7W7IUW8"/>
<dbReference type="InterPro" id="IPR025366">
    <property type="entry name" value="DUF4270"/>
</dbReference>
<proteinExistence type="predicted"/>
<evidence type="ECO:0008006" key="3">
    <source>
        <dbReference type="Google" id="ProtNLM"/>
    </source>
</evidence>
<dbReference type="Proteomes" id="UP000561681">
    <property type="component" value="Unassembled WGS sequence"/>
</dbReference>
<dbReference type="RefSeq" id="WP_184159112.1">
    <property type="nucleotide sequence ID" value="NZ_JACHLD010000001.1"/>
</dbReference>
<protein>
    <recommendedName>
        <fullName evidence="3">DUF4270 domain-containing protein</fullName>
    </recommendedName>
</protein>
<dbReference type="EMBL" id="JACHLD010000001">
    <property type="protein sequence ID" value="MBB4801022.1"/>
    <property type="molecule type" value="Genomic_DNA"/>
</dbReference>
<sequence length="535" mass="58854">MINTSFIKRFLLALTVVFLYSCDKDFNAIGDGLIGDDHFGLEPEQYDVVAFNQEVTPVQSNFIPTNALGIYDNPVFGTTTANFVTQVVLSSYAPTIGESPVIENAVLTIPYFVKTKTTDADGASTYVLDSIYGDKNGKLDLKVYESGIQMRNSYFNGGSQLTQFYYTDQNSEFETKKVGNFLNDSIASPVENTAFFFDPKEIVTKTVDATDPKKETTTRTAPQMVLHLNKEFFQQKILNAPASKLASDDVFQEYFRGLYFNVAKSGSSASNMALLNFAEGKITINYKAKTASTTDDANLTERKQIVLNLTTGSTANPASTANFLQNVWKSDYAAAITTNVNKTEGDERLYLKGGQGSAAVIRLTGFAAQLETIRKTNWKVNEANLVFYIDAEKMTGTDEPLRLYLYDLDNNTVLADYSTELGAAYGGVISKGTDKRGISYKFRITNHIRNLIKDATATNVNLGLVVSQSNGTAAVASNVLKNKAQIQDDPVKYFSQVPRGSIMSTLGTILYGGKVSANTPNDKRLRLEVYYTKPN</sequence>
<accession>A0A7W7IUW8</accession>
<organism evidence="1 2">
    <name type="scientific">Flavobacterium nitrogenifigens</name>
    <dbReference type="NCBI Taxonomy" id="1617283"/>
    <lineage>
        <taxon>Bacteria</taxon>
        <taxon>Pseudomonadati</taxon>
        <taxon>Bacteroidota</taxon>
        <taxon>Flavobacteriia</taxon>
        <taxon>Flavobacteriales</taxon>
        <taxon>Flavobacteriaceae</taxon>
        <taxon>Flavobacterium</taxon>
    </lineage>
</organism>
<name>A0A7W7IUW8_9FLAO</name>
<keyword evidence="2" id="KW-1185">Reference proteome</keyword>
<evidence type="ECO:0000313" key="1">
    <source>
        <dbReference type="EMBL" id="MBB4801022.1"/>
    </source>
</evidence>